<evidence type="ECO:0000313" key="4">
    <source>
        <dbReference type="Proteomes" id="UP000193411"/>
    </source>
</evidence>
<reference evidence="3 4" key="1">
    <citation type="submission" date="2016-07" db="EMBL/GenBank/DDBJ databases">
        <title>Pervasive Adenine N6-methylation of Active Genes in Fungi.</title>
        <authorList>
            <consortium name="DOE Joint Genome Institute"/>
            <person name="Mondo S.J."/>
            <person name="Dannebaum R.O."/>
            <person name="Kuo R.C."/>
            <person name="Labutti K."/>
            <person name="Haridas S."/>
            <person name="Kuo A."/>
            <person name="Salamov A."/>
            <person name="Ahrendt S.R."/>
            <person name="Lipzen A."/>
            <person name="Sullivan W."/>
            <person name="Andreopoulos W.B."/>
            <person name="Clum A."/>
            <person name="Lindquist E."/>
            <person name="Daum C."/>
            <person name="Ramamoorthy G.K."/>
            <person name="Gryganskyi A."/>
            <person name="Culley D."/>
            <person name="Magnuson J.K."/>
            <person name="James T.Y."/>
            <person name="O'Malley M.A."/>
            <person name="Stajich J.E."/>
            <person name="Spatafora J.W."/>
            <person name="Visel A."/>
            <person name="Grigoriev I.V."/>
        </authorList>
    </citation>
    <scope>NUCLEOTIDE SEQUENCE [LARGE SCALE GENOMIC DNA]</scope>
    <source>
        <strain evidence="3 4">PL171</strain>
    </source>
</reference>
<dbReference type="GO" id="GO:0016020">
    <property type="term" value="C:membrane"/>
    <property type="evidence" value="ECO:0007669"/>
    <property type="project" value="TreeGrafter"/>
</dbReference>
<keyword evidence="3" id="KW-0808">Transferase</keyword>
<dbReference type="SUPFAM" id="SSF111331">
    <property type="entry name" value="NAD kinase/diacylglycerol kinase-like"/>
    <property type="match status" value="1"/>
</dbReference>
<keyword evidence="3" id="KW-0418">Kinase</keyword>
<dbReference type="SMART" id="SM00046">
    <property type="entry name" value="DAGKc"/>
    <property type="match status" value="1"/>
</dbReference>
<dbReference type="PANTHER" id="PTHR12358:SF31">
    <property type="entry name" value="ACYLGLYCEROL KINASE, MITOCHONDRIAL"/>
    <property type="match status" value="1"/>
</dbReference>
<dbReference type="OrthoDB" id="3853857at2759"/>
<dbReference type="InterPro" id="IPR050187">
    <property type="entry name" value="Lipid_Phosphate_FormReg"/>
</dbReference>
<evidence type="ECO:0000259" key="2">
    <source>
        <dbReference type="PROSITE" id="PS50146"/>
    </source>
</evidence>
<name>A0A1Y2HUH7_9FUNG</name>
<evidence type="ECO:0000256" key="1">
    <source>
        <dbReference type="SAM" id="MobiDB-lite"/>
    </source>
</evidence>
<gene>
    <name evidence="3" type="ORF">BCR44DRAFT_1043967</name>
</gene>
<dbReference type="InterPro" id="IPR016064">
    <property type="entry name" value="NAD/diacylglycerol_kinase_sf"/>
</dbReference>
<dbReference type="PANTHER" id="PTHR12358">
    <property type="entry name" value="SPHINGOSINE KINASE"/>
    <property type="match status" value="1"/>
</dbReference>
<dbReference type="GO" id="GO:0001727">
    <property type="term" value="F:lipid kinase activity"/>
    <property type="evidence" value="ECO:0007669"/>
    <property type="project" value="UniProtKB-ARBA"/>
</dbReference>
<evidence type="ECO:0000313" key="3">
    <source>
        <dbReference type="EMBL" id="ORZ37343.1"/>
    </source>
</evidence>
<feature type="region of interest" description="Disordered" evidence="1">
    <location>
        <begin position="1"/>
        <end position="26"/>
    </location>
</feature>
<dbReference type="Pfam" id="PF00781">
    <property type="entry name" value="DAGK_cat"/>
    <property type="match status" value="1"/>
</dbReference>
<keyword evidence="4" id="KW-1185">Reference proteome</keyword>
<feature type="domain" description="DAGKc" evidence="2">
    <location>
        <begin position="100"/>
        <end position="239"/>
    </location>
</feature>
<organism evidence="3 4">
    <name type="scientific">Catenaria anguillulae PL171</name>
    <dbReference type="NCBI Taxonomy" id="765915"/>
    <lineage>
        <taxon>Eukaryota</taxon>
        <taxon>Fungi</taxon>
        <taxon>Fungi incertae sedis</taxon>
        <taxon>Blastocladiomycota</taxon>
        <taxon>Blastocladiomycetes</taxon>
        <taxon>Blastocladiales</taxon>
        <taxon>Catenariaceae</taxon>
        <taxon>Catenaria</taxon>
    </lineage>
</organism>
<dbReference type="InterPro" id="IPR017438">
    <property type="entry name" value="ATP-NAD_kinase_N"/>
</dbReference>
<dbReference type="GO" id="GO:0046512">
    <property type="term" value="P:sphingosine biosynthetic process"/>
    <property type="evidence" value="ECO:0007669"/>
    <property type="project" value="TreeGrafter"/>
</dbReference>
<dbReference type="Proteomes" id="UP000193411">
    <property type="component" value="Unassembled WGS sequence"/>
</dbReference>
<dbReference type="Gene3D" id="2.60.200.40">
    <property type="match status" value="1"/>
</dbReference>
<protein>
    <submittedName>
        <fullName evidence="3">ATP-NAD kinase-like domain-containing protein</fullName>
    </submittedName>
</protein>
<dbReference type="GO" id="GO:0005737">
    <property type="term" value="C:cytoplasm"/>
    <property type="evidence" value="ECO:0007669"/>
    <property type="project" value="TreeGrafter"/>
</dbReference>
<dbReference type="STRING" id="765915.A0A1Y2HUH7"/>
<accession>A0A1Y2HUH7</accession>
<comment type="caution">
    <text evidence="3">The sequence shown here is derived from an EMBL/GenBank/DDBJ whole genome shotgun (WGS) entry which is preliminary data.</text>
</comment>
<dbReference type="Gene3D" id="3.40.50.10330">
    <property type="entry name" value="Probable inorganic polyphosphate/atp-NAD kinase, domain 1"/>
    <property type="match status" value="1"/>
</dbReference>
<dbReference type="GO" id="GO:0016773">
    <property type="term" value="F:phosphotransferase activity, alcohol group as acceptor"/>
    <property type="evidence" value="ECO:0007669"/>
    <property type="project" value="UniProtKB-ARBA"/>
</dbReference>
<dbReference type="AlphaFoldDB" id="A0A1Y2HUH7"/>
<dbReference type="PROSITE" id="PS50146">
    <property type="entry name" value="DAGK"/>
    <property type="match status" value="1"/>
</dbReference>
<dbReference type="EMBL" id="MCFL01000013">
    <property type="protein sequence ID" value="ORZ37343.1"/>
    <property type="molecule type" value="Genomic_DNA"/>
</dbReference>
<sequence length="378" mass="41290">MDLVGDSRRSRWHALPTQHLPQPPLAHGRRVGIRRRAGRRCQPLHCYSCASPTGAAKGAKRPTVDKDAPKLQSWTFVAESQEKAGEARRVLRDWLGVAGHDAKRLFVVVNPNSGARHGQRLLEKIVRPMLTIAGIKCDVAISQRPHHATELARDLPLADYSGALLVGGDGIVHEFWNGLLAHSTEPLARASRFPIAHVGAGTGNGLAASLNMTPAEISIHCAVKGWTRPFDMIEYRITPRADVAEQYGNKVEHGWTHLSITHGWLADLDIESEVLRALGSLRTDVWALYRMFAQIPYGVRIGYVRPEDLPTALAAAASGDGAGLIHMPRSKIVSGTAPGWTMHPPDQFIMVNVHNLPHLSTDFNGCPLAQPDNGSCTW</sequence>
<dbReference type="InterPro" id="IPR001206">
    <property type="entry name" value="Diacylglycerol_kinase_cat_dom"/>
</dbReference>
<proteinExistence type="predicted"/>